<reference evidence="1" key="2">
    <citation type="submission" date="2020-11" db="EMBL/GenBank/DDBJ databases">
        <authorList>
            <person name="McCartney M.A."/>
            <person name="Auch B."/>
            <person name="Kono T."/>
            <person name="Mallez S."/>
            <person name="Becker A."/>
            <person name="Gohl D.M."/>
            <person name="Silverstein K.A.T."/>
            <person name="Koren S."/>
            <person name="Bechman K.B."/>
            <person name="Herman A."/>
            <person name="Abrahante J.E."/>
            <person name="Garbe J."/>
        </authorList>
    </citation>
    <scope>NUCLEOTIDE SEQUENCE</scope>
    <source>
        <strain evidence="1">Duluth1</strain>
        <tissue evidence="1">Whole animal</tissue>
    </source>
</reference>
<accession>A0A9D4JAF9</accession>
<dbReference type="EMBL" id="JAIWYP010000007">
    <property type="protein sequence ID" value="KAH3801303.1"/>
    <property type="molecule type" value="Genomic_DNA"/>
</dbReference>
<name>A0A9D4JAF9_DREPO</name>
<comment type="caution">
    <text evidence="1">The sequence shown here is derived from an EMBL/GenBank/DDBJ whole genome shotgun (WGS) entry which is preliminary data.</text>
</comment>
<evidence type="ECO:0000313" key="1">
    <source>
        <dbReference type="EMBL" id="KAH3801303.1"/>
    </source>
</evidence>
<dbReference type="AlphaFoldDB" id="A0A9D4JAF9"/>
<dbReference type="Proteomes" id="UP000828390">
    <property type="component" value="Unassembled WGS sequence"/>
</dbReference>
<organism evidence="1 2">
    <name type="scientific">Dreissena polymorpha</name>
    <name type="common">Zebra mussel</name>
    <name type="synonym">Mytilus polymorpha</name>
    <dbReference type="NCBI Taxonomy" id="45954"/>
    <lineage>
        <taxon>Eukaryota</taxon>
        <taxon>Metazoa</taxon>
        <taxon>Spiralia</taxon>
        <taxon>Lophotrochozoa</taxon>
        <taxon>Mollusca</taxon>
        <taxon>Bivalvia</taxon>
        <taxon>Autobranchia</taxon>
        <taxon>Heteroconchia</taxon>
        <taxon>Euheterodonta</taxon>
        <taxon>Imparidentia</taxon>
        <taxon>Neoheterodontei</taxon>
        <taxon>Myida</taxon>
        <taxon>Dreissenoidea</taxon>
        <taxon>Dreissenidae</taxon>
        <taxon>Dreissena</taxon>
    </lineage>
</organism>
<keyword evidence="2" id="KW-1185">Reference proteome</keyword>
<protein>
    <submittedName>
        <fullName evidence="1">Uncharacterized protein</fullName>
    </submittedName>
</protein>
<sequence length="64" mass="7049">MLKQSIGSYQAVTPKNVTFSRNCVGRIHGQVQQLNQGYCGLSTGKQVSLRKLTPESKGNRADRL</sequence>
<reference evidence="1" key="1">
    <citation type="journal article" date="2019" name="bioRxiv">
        <title>The Genome of the Zebra Mussel, Dreissena polymorpha: A Resource for Invasive Species Research.</title>
        <authorList>
            <person name="McCartney M.A."/>
            <person name="Auch B."/>
            <person name="Kono T."/>
            <person name="Mallez S."/>
            <person name="Zhang Y."/>
            <person name="Obille A."/>
            <person name="Becker A."/>
            <person name="Abrahante J.E."/>
            <person name="Garbe J."/>
            <person name="Badalamenti J.P."/>
            <person name="Herman A."/>
            <person name="Mangelson H."/>
            <person name="Liachko I."/>
            <person name="Sullivan S."/>
            <person name="Sone E.D."/>
            <person name="Koren S."/>
            <person name="Silverstein K.A.T."/>
            <person name="Beckman K.B."/>
            <person name="Gohl D.M."/>
        </authorList>
    </citation>
    <scope>NUCLEOTIDE SEQUENCE</scope>
    <source>
        <strain evidence="1">Duluth1</strain>
        <tissue evidence="1">Whole animal</tissue>
    </source>
</reference>
<proteinExistence type="predicted"/>
<evidence type="ECO:0000313" key="2">
    <source>
        <dbReference type="Proteomes" id="UP000828390"/>
    </source>
</evidence>
<gene>
    <name evidence="1" type="ORF">DPMN_154951</name>
</gene>